<proteinExistence type="predicted"/>
<organism evidence="1 2">
    <name type="scientific">Pannus brasiliensis CCIBt3594</name>
    <dbReference type="NCBI Taxonomy" id="1427578"/>
    <lineage>
        <taxon>Bacteria</taxon>
        <taxon>Bacillati</taxon>
        <taxon>Cyanobacteriota</taxon>
        <taxon>Cyanophyceae</taxon>
        <taxon>Oscillatoriophycideae</taxon>
        <taxon>Chroococcales</taxon>
        <taxon>Microcystaceae</taxon>
        <taxon>Pannus</taxon>
    </lineage>
</organism>
<evidence type="ECO:0000313" key="2">
    <source>
        <dbReference type="Proteomes" id="UP001328733"/>
    </source>
</evidence>
<dbReference type="GO" id="GO:0006744">
    <property type="term" value="P:ubiquinone biosynthetic process"/>
    <property type="evidence" value="ECO:0007669"/>
    <property type="project" value="InterPro"/>
</dbReference>
<reference evidence="1 2" key="1">
    <citation type="submission" date="2024-01" db="EMBL/GenBank/DDBJ databases">
        <title>Genomic insights into the taxonomy and metabolism of the cyanobacterium Pannus brasiliensis CCIBt3594.</title>
        <authorList>
            <person name="Machado M."/>
            <person name="Botero N.B."/>
            <person name="Andreote A.P.D."/>
            <person name="Feitosa A.M.T."/>
            <person name="Popin R."/>
            <person name="Sivonen K."/>
            <person name="Fiore M.F."/>
        </authorList>
    </citation>
    <scope>NUCLEOTIDE SEQUENCE [LARGE SCALE GENOMIC DNA]</scope>
    <source>
        <strain evidence="1 2">CCIBt3594</strain>
    </source>
</reference>
<comment type="caution">
    <text evidence="1">The sequence shown here is derived from an EMBL/GenBank/DDBJ whole genome shotgun (WGS) entry which is preliminary data.</text>
</comment>
<dbReference type="Pfam" id="PF05019">
    <property type="entry name" value="Coq4"/>
    <property type="match status" value="1"/>
</dbReference>
<protein>
    <submittedName>
        <fullName evidence="1">Coq4 family protein</fullName>
    </submittedName>
</protein>
<keyword evidence="2" id="KW-1185">Reference proteome</keyword>
<dbReference type="RefSeq" id="WP_332863943.1">
    <property type="nucleotide sequence ID" value="NZ_JBAFSM010000006.1"/>
</dbReference>
<dbReference type="InterPro" id="IPR007715">
    <property type="entry name" value="Coq4"/>
</dbReference>
<evidence type="ECO:0000313" key="1">
    <source>
        <dbReference type="EMBL" id="MEG3436488.1"/>
    </source>
</evidence>
<dbReference type="AlphaFoldDB" id="A0AAW9QSM5"/>
<sequence length="213" mass="24688">MLVNGKVFPIARGMISLWKDPGNTLSVYDIEDGLKDSWLQRMSLRYVKLDRATAELLEERYIPEHPDLKTLLSLPADSLGYQYASHLIAHHFDPNFYRSIEVNSEVDYLLLRSRQTHDIWHLVTGYDVDVAGELKLKAFEWSQTRRPMALVLLVAGLLGAFCTSPRSFLHLWNQIIAGYHLGKQAKPFLARAWEKEWEKPLTVWRQELGIRVE</sequence>
<gene>
    <name evidence="1" type="ORF">V0288_05100</name>
</gene>
<accession>A0AAW9QSM5</accession>
<dbReference type="Proteomes" id="UP001328733">
    <property type="component" value="Unassembled WGS sequence"/>
</dbReference>
<dbReference type="PANTHER" id="PTHR12922">
    <property type="entry name" value="UBIQUINONE BIOSYNTHESIS PROTEIN"/>
    <property type="match status" value="1"/>
</dbReference>
<dbReference type="EMBL" id="JBAFSM010000006">
    <property type="protein sequence ID" value="MEG3436488.1"/>
    <property type="molecule type" value="Genomic_DNA"/>
</dbReference>
<dbReference type="PANTHER" id="PTHR12922:SF7">
    <property type="entry name" value="UBIQUINONE BIOSYNTHESIS PROTEIN COQ4 HOMOLOG, MITOCHONDRIAL"/>
    <property type="match status" value="1"/>
</dbReference>
<name>A0AAW9QSM5_9CHRO</name>